<keyword evidence="3" id="KW-0963">Cytoplasm</keyword>
<keyword evidence="2 3" id="KW-0342">GTP-binding</keyword>
<dbReference type="InterPro" id="IPR010914">
    <property type="entry name" value="RsgA_GTPase_dom"/>
</dbReference>
<name>A0A4R7UD59_9BACT</name>
<keyword evidence="1 3" id="KW-0547">Nucleotide-binding</keyword>
<dbReference type="GO" id="GO:0042274">
    <property type="term" value="P:ribosomal small subunit biogenesis"/>
    <property type="evidence" value="ECO:0007669"/>
    <property type="project" value="UniProtKB-UniRule"/>
</dbReference>
<comment type="cofactor">
    <cofactor evidence="3">
        <name>Zn(2+)</name>
        <dbReference type="ChEBI" id="CHEBI:29105"/>
    </cofactor>
    <text evidence="3">Binds 1 zinc ion per subunit.</text>
</comment>
<dbReference type="EC" id="3.6.1.-" evidence="3"/>
<dbReference type="Gene3D" id="1.10.40.50">
    <property type="entry name" value="Probable gtpase engc, domain 3"/>
    <property type="match status" value="1"/>
</dbReference>
<feature type="binding site" evidence="3">
    <location>
        <position position="242"/>
    </location>
    <ligand>
        <name>Zn(2+)</name>
        <dbReference type="ChEBI" id="CHEBI:29105"/>
    </ligand>
</feature>
<dbReference type="AlphaFoldDB" id="A0A4R7UD59"/>
<dbReference type="OrthoDB" id="9809485at2"/>
<dbReference type="GO" id="GO:0046872">
    <property type="term" value="F:metal ion binding"/>
    <property type="evidence" value="ECO:0007669"/>
    <property type="project" value="UniProtKB-KW"/>
</dbReference>
<keyword evidence="3" id="KW-0862">Zinc</keyword>
<dbReference type="InterPro" id="IPR030378">
    <property type="entry name" value="G_CP_dom"/>
</dbReference>
<protein>
    <recommendedName>
        <fullName evidence="3">Small ribosomal subunit biogenesis GTPase RsgA</fullName>
        <ecNumber evidence="3">3.6.1.-</ecNumber>
    </recommendedName>
</protein>
<dbReference type="SUPFAM" id="SSF52540">
    <property type="entry name" value="P-loop containing nucleoside triphosphate hydrolases"/>
    <property type="match status" value="1"/>
</dbReference>
<dbReference type="Gene3D" id="2.40.50.140">
    <property type="entry name" value="Nucleic acid-binding proteins"/>
    <property type="match status" value="1"/>
</dbReference>
<dbReference type="InterPro" id="IPR004881">
    <property type="entry name" value="Ribosome_biogen_GTPase_RsgA"/>
</dbReference>
<reference evidence="6 7" key="1">
    <citation type="submission" date="2019-03" db="EMBL/GenBank/DDBJ databases">
        <title>Genomic Encyclopedia of Archaeal and Bacterial Type Strains, Phase II (KMG-II): from individual species to whole genera.</title>
        <authorList>
            <person name="Goeker M."/>
        </authorList>
    </citation>
    <scope>NUCLEOTIDE SEQUENCE [LARGE SCALE GENOMIC DNA]</scope>
    <source>
        <strain evidence="6 7">ATCC 35214</strain>
    </source>
</reference>
<dbReference type="GO" id="GO:0005525">
    <property type="term" value="F:GTP binding"/>
    <property type="evidence" value="ECO:0007669"/>
    <property type="project" value="UniProtKB-UniRule"/>
</dbReference>
<keyword evidence="3" id="KW-0479">Metal-binding</keyword>
<dbReference type="PROSITE" id="PS50936">
    <property type="entry name" value="ENGC_GTPASE"/>
    <property type="match status" value="1"/>
</dbReference>
<dbReference type="RefSeq" id="WP_134111312.1">
    <property type="nucleotide sequence ID" value="NZ_SOCN01000006.1"/>
</dbReference>
<evidence type="ECO:0000256" key="2">
    <source>
        <dbReference type="ARBA" id="ARBA00023134"/>
    </source>
</evidence>
<dbReference type="PANTHER" id="PTHR32120">
    <property type="entry name" value="SMALL RIBOSOMAL SUBUNIT BIOGENESIS GTPASE RSGA"/>
    <property type="match status" value="1"/>
</dbReference>
<feature type="binding site" evidence="3">
    <location>
        <begin position="108"/>
        <end position="111"/>
    </location>
    <ligand>
        <name>GTP</name>
        <dbReference type="ChEBI" id="CHEBI:37565"/>
    </ligand>
</feature>
<evidence type="ECO:0000313" key="6">
    <source>
        <dbReference type="EMBL" id="TDV22699.1"/>
    </source>
</evidence>
<comment type="similarity">
    <text evidence="3">Belongs to the TRAFAC class YlqF/YawG GTPase family. RsgA subfamily.</text>
</comment>
<dbReference type="EMBL" id="SOCN01000006">
    <property type="protein sequence ID" value="TDV22699.1"/>
    <property type="molecule type" value="Genomic_DNA"/>
</dbReference>
<dbReference type="CDD" id="cd01854">
    <property type="entry name" value="YjeQ_EngC"/>
    <property type="match status" value="1"/>
</dbReference>
<dbReference type="NCBIfam" id="TIGR00157">
    <property type="entry name" value="ribosome small subunit-dependent GTPase A"/>
    <property type="match status" value="1"/>
</dbReference>
<evidence type="ECO:0000259" key="5">
    <source>
        <dbReference type="PROSITE" id="PS51721"/>
    </source>
</evidence>
<keyword evidence="3" id="KW-0694">RNA-binding</keyword>
<feature type="binding site" evidence="3">
    <location>
        <position position="252"/>
    </location>
    <ligand>
        <name>Zn(2+)</name>
        <dbReference type="ChEBI" id="CHEBI:29105"/>
    </ligand>
</feature>
<dbReference type="PROSITE" id="PS51721">
    <property type="entry name" value="G_CP"/>
    <property type="match status" value="1"/>
</dbReference>
<dbReference type="GO" id="GO:0003924">
    <property type="term" value="F:GTPase activity"/>
    <property type="evidence" value="ECO:0007669"/>
    <property type="project" value="UniProtKB-UniRule"/>
</dbReference>
<feature type="domain" description="CP-type G" evidence="5">
    <location>
        <begin position="59"/>
        <end position="214"/>
    </location>
</feature>
<feature type="binding site" evidence="3">
    <location>
        <begin position="158"/>
        <end position="166"/>
    </location>
    <ligand>
        <name>GTP</name>
        <dbReference type="ChEBI" id="CHEBI:37565"/>
    </ligand>
</feature>
<accession>A0A4R7UD59</accession>
<feature type="binding site" evidence="3">
    <location>
        <position position="244"/>
    </location>
    <ligand>
        <name>Zn(2+)</name>
        <dbReference type="ChEBI" id="CHEBI:29105"/>
    </ligand>
</feature>
<comment type="subunit">
    <text evidence="3">Monomer. Associates with 30S ribosomal subunit, binds 16S rRNA.</text>
</comment>
<organism evidence="6 7">
    <name type="scientific">Mycoplasmopsis mustelae</name>
    <dbReference type="NCBI Taxonomy" id="171289"/>
    <lineage>
        <taxon>Bacteria</taxon>
        <taxon>Bacillati</taxon>
        <taxon>Mycoplasmatota</taxon>
        <taxon>Mycoplasmoidales</taxon>
        <taxon>Metamycoplasmataceae</taxon>
        <taxon>Mycoplasmopsis</taxon>
    </lineage>
</organism>
<dbReference type="Proteomes" id="UP000295757">
    <property type="component" value="Unassembled WGS sequence"/>
</dbReference>
<comment type="caution">
    <text evidence="6">The sequence shown here is derived from an EMBL/GenBank/DDBJ whole genome shotgun (WGS) entry which is preliminary data.</text>
</comment>
<keyword evidence="7" id="KW-1185">Reference proteome</keyword>
<comment type="function">
    <text evidence="3">One of several proteins that assist in the late maturation steps of the functional core of the 30S ribosomal subunit. Helps release RbfA from mature subunits. May play a role in the assembly of ribosomal proteins into the subunit. Circularly permuted GTPase that catalyzes slow GTP hydrolysis, GTPase activity is stimulated by the 30S ribosomal subunit.</text>
</comment>
<sequence>MENIYKVHNIVAGVYTCIQGQKVIKVTASGKLRFLKQSPLVGDDVKIQNEQITEICQRRNSLIRPKVANIDQIFIFMSILEPKFQSYLVDKYMSIAEVKDIQPILCISKADLDMQNSQHWLNSYQSLGYTVILINNQNPKYLQQIQKILKDKYNLFMGQSGVGKTTTLNILGKFNFQTQEISRHLGRGKHTTRVVSILKVQNGWLIDTPGFSSLELNLSQIELAQSFKIFKQLSKNCKYRSCLHQNENLKDCAIKQAVINNSIPQFRYDNYLKLLNEIKKEKY</sequence>
<keyword evidence="3" id="KW-0378">Hydrolase</keyword>
<dbReference type="Pfam" id="PF03193">
    <property type="entry name" value="RsgA_GTPase"/>
    <property type="match status" value="1"/>
</dbReference>
<comment type="subcellular location">
    <subcellularLocation>
        <location evidence="3">Cytoplasm</location>
    </subcellularLocation>
</comment>
<dbReference type="GO" id="GO:0005737">
    <property type="term" value="C:cytoplasm"/>
    <property type="evidence" value="ECO:0007669"/>
    <property type="project" value="UniProtKB-SubCell"/>
</dbReference>
<evidence type="ECO:0000259" key="4">
    <source>
        <dbReference type="PROSITE" id="PS50936"/>
    </source>
</evidence>
<proteinExistence type="inferred from homology"/>
<gene>
    <name evidence="3" type="primary">rsgA</name>
    <name evidence="6" type="ORF">BCF59_0735</name>
</gene>
<dbReference type="PANTHER" id="PTHR32120:SF11">
    <property type="entry name" value="SMALL RIBOSOMAL SUBUNIT BIOGENESIS GTPASE RSGA 1, MITOCHONDRIAL-RELATED"/>
    <property type="match status" value="1"/>
</dbReference>
<feature type="domain" description="EngC GTPase" evidence="4">
    <location>
        <begin position="68"/>
        <end position="212"/>
    </location>
</feature>
<evidence type="ECO:0000256" key="3">
    <source>
        <dbReference type="HAMAP-Rule" id="MF_01820"/>
    </source>
</evidence>
<dbReference type="InterPro" id="IPR012340">
    <property type="entry name" value="NA-bd_OB-fold"/>
</dbReference>
<feature type="binding site" evidence="3">
    <location>
        <position position="237"/>
    </location>
    <ligand>
        <name>Zn(2+)</name>
        <dbReference type="ChEBI" id="CHEBI:29105"/>
    </ligand>
</feature>
<keyword evidence="3" id="KW-0699">rRNA-binding</keyword>
<evidence type="ECO:0000256" key="1">
    <source>
        <dbReference type="ARBA" id="ARBA00022741"/>
    </source>
</evidence>
<dbReference type="InterPro" id="IPR027417">
    <property type="entry name" value="P-loop_NTPase"/>
</dbReference>
<dbReference type="HAMAP" id="MF_01820">
    <property type="entry name" value="GTPase_RsgA"/>
    <property type="match status" value="1"/>
</dbReference>
<dbReference type="Gene3D" id="3.40.50.300">
    <property type="entry name" value="P-loop containing nucleotide triphosphate hydrolases"/>
    <property type="match status" value="1"/>
</dbReference>
<dbReference type="GO" id="GO:0019843">
    <property type="term" value="F:rRNA binding"/>
    <property type="evidence" value="ECO:0007669"/>
    <property type="project" value="UniProtKB-KW"/>
</dbReference>
<keyword evidence="3" id="KW-0690">Ribosome biogenesis</keyword>
<evidence type="ECO:0000313" key="7">
    <source>
        <dbReference type="Proteomes" id="UP000295757"/>
    </source>
</evidence>